<evidence type="ECO:0000313" key="2">
    <source>
        <dbReference type="EMBL" id="GFQ96841.1"/>
    </source>
</evidence>
<name>A0A8X6L675_TRICU</name>
<dbReference type="AlphaFoldDB" id="A0A8X6L675"/>
<dbReference type="EMBL" id="BMAO01004773">
    <property type="protein sequence ID" value="GFQ96841.1"/>
    <property type="molecule type" value="Genomic_DNA"/>
</dbReference>
<dbReference type="Proteomes" id="UP000887116">
    <property type="component" value="Unassembled WGS sequence"/>
</dbReference>
<evidence type="ECO:0000256" key="1">
    <source>
        <dbReference type="SAM" id="MobiDB-lite"/>
    </source>
</evidence>
<sequence>MSITQINSCPPPNLPKREKEPFFTGSSPFKVKVAPSLAALIKGLSSFIYQRKESLEFLLWSLEKRRDDQRHVLIPHPFPD</sequence>
<organism evidence="2 3">
    <name type="scientific">Trichonephila clavata</name>
    <name type="common">Joro spider</name>
    <name type="synonym">Nephila clavata</name>
    <dbReference type="NCBI Taxonomy" id="2740835"/>
    <lineage>
        <taxon>Eukaryota</taxon>
        <taxon>Metazoa</taxon>
        <taxon>Ecdysozoa</taxon>
        <taxon>Arthropoda</taxon>
        <taxon>Chelicerata</taxon>
        <taxon>Arachnida</taxon>
        <taxon>Araneae</taxon>
        <taxon>Araneomorphae</taxon>
        <taxon>Entelegynae</taxon>
        <taxon>Araneoidea</taxon>
        <taxon>Nephilidae</taxon>
        <taxon>Trichonephila</taxon>
    </lineage>
</organism>
<protein>
    <submittedName>
        <fullName evidence="2">Uncharacterized protein</fullName>
    </submittedName>
</protein>
<comment type="caution">
    <text evidence="2">The sequence shown here is derived from an EMBL/GenBank/DDBJ whole genome shotgun (WGS) entry which is preliminary data.</text>
</comment>
<keyword evidence="3" id="KW-1185">Reference proteome</keyword>
<reference evidence="2" key="1">
    <citation type="submission" date="2020-07" db="EMBL/GenBank/DDBJ databases">
        <title>Multicomponent nature underlies the extraordinary mechanical properties of spider dragline silk.</title>
        <authorList>
            <person name="Kono N."/>
            <person name="Nakamura H."/>
            <person name="Mori M."/>
            <person name="Yoshida Y."/>
            <person name="Ohtoshi R."/>
            <person name="Malay A.D."/>
            <person name="Moran D.A.P."/>
            <person name="Tomita M."/>
            <person name="Numata K."/>
            <person name="Arakawa K."/>
        </authorList>
    </citation>
    <scope>NUCLEOTIDE SEQUENCE</scope>
</reference>
<feature type="region of interest" description="Disordered" evidence="1">
    <location>
        <begin position="1"/>
        <end position="21"/>
    </location>
</feature>
<proteinExistence type="predicted"/>
<evidence type="ECO:0000313" key="3">
    <source>
        <dbReference type="Proteomes" id="UP000887116"/>
    </source>
</evidence>
<accession>A0A8X6L675</accession>
<gene>
    <name evidence="2" type="ORF">TNCT_223191</name>
</gene>